<organism evidence="3 4">
    <name type="scientific">Curtobacterium citri</name>
    <dbReference type="NCBI Taxonomy" id="3055139"/>
    <lineage>
        <taxon>Bacteria</taxon>
        <taxon>Bacillati</taxon>
        <taxon>Actinomycetota</taxon>
        <taxon>Actinomycetes</taxon>
        <taxon>Micrococcales</taxon>
        <taxon>Microbacteriaceae</taxon>
        <taxon>Curtobacterium</taxon>
    </lineage>
</organism>
<name>A0ABT7T410_9MICO</name>
<comment type="caution">
    <text evidence="3">The sequence shown here is derived from an EMBL/GenBank/DDBJ whole genome shotgun (WGS) entry which is preliminary data.</text>
</comment>
<evidence type="ECO:0000313" key="3">
    <source>
        <dbReference type="EMBL" id="MDM7884308.1"/>
    </source>
</evidence>
<feature type="compositionally biased region" description="Basic and acidic residues" evidence="1">
    <location>
        <begin position="294"/>
        <end position="310"/>
    </location>
</feature>
<feature type="region of interest" description="Disordered" evidence="1">
    <location>
        <begin position="294"/>
        <end position="329"/>
    </location>
</feature>
<dbReference type="Pfam" id="PF22649">
    <property type="entry name" value="Cgl0159"/>
    <property type="match status" value="1"/>
</dbReference>
<dbReference type="EMBL" id="JAUCML010000002">
    <property type="protein sequence ID" value="MDM7884308.1"/>
    <property type="molecule type" value="Genomic_DNA"/>
</dbReference>
<gene>
    <name evidence="3" type="ORF">QUG92_04260</name>
</gene>
<dbReference type="InterPro" id="IPR013785">
    <property type="entry name" value="Aldolase_TIM"/>
</dbReference>
<feature type="compositionally biased region" description="Polar residues" evidence="1">
    <location>
        <begin position="313"/>
        <end position="329"/>
    </location>
</feature>
<evidence type="ECO:0000256" key="1">
    <source>
        <dbReference type="SAM" id="MobiDB-lite"/>
    </source>
</evidence>
<accession>A0ABT7T410</accession>
<proteinExistence type="predicted"/>
<dbReference type="Proteomes" id="UP001237823">
    <property type="component" value="Unassembled WGS sequence"/>
</dbReference>
<feature type="domain" description="Cgl0159-like" evidence="2">
    <location>
        <begin position="40"/>
        <end position="289"/>
    </location>
</feature>
<protein>
    <submittedName>
        <fullName evidence="3">Deoxyribose-phosphate aldolase</fullName>
    </submittedName>
</protein>
<keyword evidence="4" id="KW-1185">Reference proteome</keyword>
<reference evidence="3 4" key="1">
    <citation type="submission" date="2023-06" db="EMBL/GenBank/DDBJ databases">
        <authorList>
            <person name="Feng G."/>
            <person name="Li J."/>
            <person name="Zhu H."/>
        </authorList>
    </citation>
    <scope>NUCLEOTIDE SEQUENCE [LARGE SCALE GENOMIC DNA]</scope>
    <source>
        <strain evidence="3 4">RHCKG23</strain>
    </source>
</reference>
<dbReference type="Gene3D" id="3.20.20.70">
    <property type="entry name" value="Aldolase class I"/>
    <property type="match status" value="1"/>
</dbReference>
<dbReference type="InterPro" id="IPR054574">
    <property type="entry name" value="Cgl0159_dom"/>
</dbReference>
<evidence type="ECO:0000259" key="2">
    <source>
        <dbReference type="Pfam" id="PF22649"/>
    </source>
</evidence>
<evidence type="ECO:0000313" key="4">
    <source>
        <dbReference type="Proteomes" id="UP001237823"/>
    </source>
</evidence>
<dbReference type="RefSeq" id="WP_289457780.1">
    <property type="nucleotide sequence ID" value="NZ_JAUCML010000002.1"/>
</dbReference>
<sequence length="329" mass="34321">MPEISPADFARLRDLRAGAPERVAEALRARTRRPLLADDGKLFIVAADHPARGALAVRDDPSAMADRYDLLERLVVALGRPGVDGVLGTPDIVEDLALLGALDGKVVVGSMNRGGLRGASFELDDRYTAYSARAIKDAGLDVAKLLVRVALDDAGTAPTLEATARAVSEAAALRLPIMLEPFMSSWRDGRVVNDLTADAVITSMAIAAGLGESSAYSWLKVPVVDDMARVMAATTLPTLLLGGDPSGSPDETYATWADALALPGVRGLVVGRTLLYPQDGDVATAVDVASSLVHSREARGESSTPARDRPGSPATSTTLDTSVPEGSNA</sequence>
<dbReference type="SUPFAM" id="SSF51569">
    <property type="entry name" value="Aldolase"/>
    <property type="match status" value="1"/>
</dbReference>